<dbReference type="PANTHER" id="PTHR43358">
    <property type="entry name" value="ALPHA/BETA-HYDROLASE"/>
    <property type="match status" value="1"/>
</dbReference>
<gene>
    <name evidence="2" type="ORF">ELUMI_v1c04350</name>
</gene>
<keyword evidence="2" id="KW-0378">Hydrolase</keyword>
<dbReference type="AlphaFoldDB" id="A0A2K8NTP2"/>
<dbReference type="OrthoDB" id="384284at2"/>
<feature type="domain" description="AB hydrolase-1" evidence="1">
    <location>
        <begin position="91"/>
        <end position="184"/>
    </location>
</feature>
<evidence type="ECO:0000313" key="3">
    <source>
        <dbReference type="Proteomes" id="UP000232063"/>
    </source>
</evidence>
<organism evidence="2 3">
    <name type="scientific">Williamsoniiplasma luminosum</name>
    <dbReference type="NCBI Taxonomy" id="214888"/>
    <lineage>
        <taxon>Bacteria</taxon>
        <taxon>Bacillati</taxon>
        <taxon>Mycoplasmatota</taxon>
        <taxon>Mollicutes</taxon>
        <taxon>Entomoplasmatales</taxon>
        <taxon>Williamsoniiplasma</taxon>
    </lineage>
</organism>
<dbReference type="Proteomes" id="UP000232063">
    <property type="component" value="Chromosome"/>
</dbReference>
<evidence type="ECO:0000259" key="1">
    <source>
        <dbReference type="Pfam" id="PF00561"/>
    </source>
</evidence>
<dbReference type="KEGG" id="elj:ELUMI_v1c04350"/>
<sequence>MAENSIFAKTMVSMLNSHYSPTVYRREDGQDIRLNIVKMFNLHPTNYNSNKKLNIDPGKEPTNITLTSKDGIKLAASIWLNDKATNKWIVGAHGYNSSRFDFLYLAWHYRELGYNIITFDFRNHGASENDAVTWGYKEKWDLISTIEWLLKAYKVDEMGIVGTSMGAFTMNYFNLTEPELIKKANIRWGVSDSSYMSVPKLLERIVYDNSPKILKNFSKETLKNMMQIYKKDHGVDLTHLDYLSIIKPNETHFPILYIHNRGDRITNYLDSFRMWNTKNNLEGTDVNELIIFDGSHHTKALIEHTQEYKEKTLNFVRKHEKK</sequence>
<dbReference type="InterPro" id="IPR029058">
    <property type="entry name" value="AB_hydrolase_fold"/>
</dbReference>
<dbReference type="RefSeq" id="WP_025734365.1">
    <property type="nucleotide sequence ID" value="NZ_CP024963.1"/>
</dbReference>
<evidence type="ECO:0000313" key="2">
    <source>
        <dbReference type="EMBL" id="ATZ17159.1"/>
    </source>
</evidence>
<dbReference type="InterPro" id="IPR052920">
    <property type="entry name" value="DNA-binding_regulatory"/>
</dbReference>
<accession>A0A2K8NTP2</accession>
<name>A0A2K8NTP2_9MOLU</name>
<keyword evidence="3" id="KW-1185">Reference proteome</keyword>
<dbReference type="Gene3D" id="3.40.50.1820">
    <property type="entry name" value="alpha/beta hydrolase"/>
    <property type="match status" value="1"/>
</dbReference>
<dbReference type="EMBL" id="CP024963">
    <property type="protein sequence ID" value="ATZ17159.1"/>
    <property type="molecule type" value="Genomic_DNA"/>
</dbReference>
<proteinExistence type="predicted"/>
<dbReference type="Pfam" id="PF00561">
    <property type="entry name" value="Abhydrolase_1"/>
    <property type="match status" value="1"/>
</dbReference>
<dbReference type="GO" id="GO:0016787">
    <property type="term" value="F:hydrolase activity"/>
    <property type="evidence" value="ECO:0007669"/>
    <property type="project" value="UniProtKB-KW"/>
</dbReference>
<dbReference type="SUPFAM" id="SSF53474">
    <property type="entry name" value="alpha/beta-Hydrolases"/>
    <property type="match status" value="1"/>
</dbReference>
<dbReference type="InterPro" id="IPR000073">
    <property type="entry name" value="AB_hydrolase_1"/>
</dbReference>
<reference evidence="2 3" key="1">
    <citation type="submission" date="2017-11" db="EMBL/GenBank/DDBJ databases">
        <title>Genome sequence of Entomoplasma luminosum PIMN-1 (ATCC 49195).</title>
        <authorList>
            <person name="Lo W.-S."/>
            <person name="Gasparich G.E."/>
            <person name="Kuo C.-H."/>
        </authorList>
    </citation>
    <scope>NUCLEOTIDE SEQUENCE [LARGE SCALE GENOMIC DNA]</scope>
    <source>
        <strain evidence="2 3">PIMN-1</strain>
    </source>
</reference>
<dbReference type="PANTHER" id="PTHR43358:SF4">
    <property type="entry name" value="ALPHA_BETA HYDROLASE FOLD-1 DOMAIN-CONTAINING PROTEIN"/>
    <property type="match status" value="1"/>
</dbReference>
<protein>
    <submittedName>
        <fullName evidence="2">Hydrolase</fullName>
    </submittedName>
</protein>